<evidence type="ECO:0000256" key="1">
    <source>
        <dbReference type="SAM" id="MobiDB-lite"/>
    </source>
</evidence>
<keyword evidence="3" id="KW-1185">Reference proteome</keyword>
<name>A0A936ZS82_9BURK</name>
<evidence type="ECO:0000313" key="2">
    <source>
        <dbReference type="EMBL" id="MBL0422716.1"/>
    </source>
</evidence>
<accession>A0A936ZS82</accession>
<dbReference type="EMBL" id="JAEQNA010000009">
    <property type="protein sequence ID" value="MBL0422716.1"/>
    <property type="molecule type" value="Genomic_DNA"/>
</dbReference>
<comment type="caution">
    <text evidence="2">The sequence shown here is derived from an EMBL/GenBank/DDBJ whole genome shotgun (WGS) entry which is preliminary data.</text>
</comment>
<proteinExistence type="predicted"/>
<dbReference type="InterPro" id="IPR011727">
    <property type="entry name" value="CHP02117"/>
</dbReference>
<reference evidence="2" key="1">
    <citation type="submission" date="2021-01" db="EMBL/GenBank/DDBJ databases">
        <title>Ramlibacter sp. strain AW1 16S ribosomal RNA gene Genome sequencing and assembly.</title>
        <authorList>
            <person name="Kang M."/>
        </authorList>
    </citation>
    <scope>NUCLEOTIDE SEQUENCE</scope>
    <source>
        <strain evidence="2">AW1</strain>
    </source>
</reference>
<gene>
    <name evidence="2" type="ORF">JI739_20445</name>
</gene>
<dbReference type="AlphaFoldDB" id="A0A936ZS82"/>
<dbReference type="Pfam" id="PF09601">
    <property type="entry name" value="DUF2459"/>
    <property type="match status" value="1"/>
</dbReference>
<evidence type="ECO:0000313" key="3">
    <source>
        <dbReference type="Proteomes" id="UP000613011"/>
    </source>
</evidence>
<organism evidence="2 3">
    <name type="scientific">Ramlibacter aurantiacus</name>
    <dbReference type="NCBI Taxonomy" id="2801330"/>
    <lineage>
        <taxon>Bacteria</taxon>
        <taxon>Pseudomonadati</taxon>
        <taxon>Pseudomonadota</taxon>
        <taxon>Betaproteobacteria</taxon>
        <taxon>Burkholderiales</taxon>
        <taxon>Comamonadaceae</taxon>
        <taxon>Ramlibacter</taxon>
    </lineage>
</organism>
<feature type="region of interest" description="Disordered" evidence="1">
    <location>
        <begin position="1"/>
        <end position="20"/>
    </location>
</feature>
<dbReference type="Proteomes" id="UP000613011">
    <property type="component" value="Unassembled WGS sequence"/>
</dbReference>
<dbReference type="RefSeq" id="WP_201685852.1">
    <property type="nucleotide sequence ID" value="NZ_JAEQNA010000009.1"/>
</dbReference>
<protein>
    <submittedName>
        <fullName evidence="2">DUF2459 domain-containing protein</fullName>
    </submittedName>
</protein>
<sequence length="234" mass="24500">MQAATDKATISDAHGGAGGDRKAGAMTRLLLVLLAALTTACAAPSSMPPPAQRTVWLVRHGWHTGLVFRTADLPADSPLRLPRASHVEVGWGDRAYYMHPSPGIVLGLRALLWPTPGVLHLVALPAAPPTSLAGAEMATVGVTQEALERMHQRVLRSLTDAGLAQPLGPGLYGDSAFHASVDEFHALRTCNVWVAQLLREGGVRVRPAGAITAGALMRQVDAAPPAPLQPAPSK</sequence>